<dbReference type="KEGG" id="hpk:Hprae_1325"/>
<dbReference type="OrthoDB" id="2111537at2"/>
<keyword evidence="2" id="KW-1185">Reference proteome</keyword>
<proteinExistence type="predicted"/>
<dbReference type="PATRIC" id="fig|572479.3.peg.1340"/>
<reference evidence="1 2" key="2">
    <citation type="journal article" date="2011" name="Stand. Genomic Sci.">
        <title>Complete genome sequence of the extremely halophilic Halanaerobium praevalens type strain (GSL).</title>
        <authorList>
            <person name="Ivanova N."/>
            <person name="Sikorski J."/>
            <person name="Chertkov O."/>
            <person name="Nolan M."/>
            <person name="Lucas S."/>
            <person name="Hammon N."/>
            <person name="Deshpande S."/>
            <person name="Cheng J.F."/>
            <person name="Tapia R."/>
            <person name="Han C."/>
            <person name="Goodwin L."/>
            <person name="Pitluck S."/>
            <person name="Huntemann M."/>
            <person name="Liolios K."/>
            <person name="Pagani I."/>
            <person name="Mavromatis K."/>
            <person name="Ovchinikova G."/>
            <person name="Pati A."/>
            <person name="Chen A."/>
            <person name="Palaniappan K."/>
            <person name="Land M."/>
            <person name="Hauser L."/>
            <person name="Brambilla E.M."/>
            <person name="Kannan K.P."/>
            <person name="Rohde M."/>
            <person name="Tindall B.J."/>
            <person name="Goker M."/>
            <person name="Detter J.C."/>
            <person name="Woyke T."/>
            <person name="Bristow J."/>
            <person name="Eisen J.A."/>
            <person name="Markowitz V."/>
            <person name="Hugenholtz P."/>
            <person name="Kyrpides N.C."/>
            <person name="Klenk H.P."/>
            <person name="Lapidus A."/>
        </authorList>
    </citation>
    <scope>NUCLEOTIDE SEQUENCE [LARGE SCALE GENOMIC DNA]</scope>
    <source>
        <strain evidence="2">ATCC 33744 / DSM 2228 / GSL</strain>
    </source>
</reference>
<dbReference type="eggNOG" id="ENOG5033E96">
    <property type="taxonomic scope" value="Bacteria"/>
</dbReference>
<dbReference type="RefSeq" id="WP_014553485.1">
    <property type="nucleotide sequence ID" value="NC_017455.1"/>
</dbReference>
<accession>E3DMW9</accession>
<name>E3DMW9_HALPG</name>
<dbReference type="Proteomes" id="UP000006866">
    <property type="component" value="Chromosome"/>
</dbReference>
<reference evidence="2" key="1">
    <citation type="submission" date="2010-10" db="EMBL/GenBank/DDBJ databases">
        <title>The complete genome of Halanaerobium praevalens DSM 2228.</title>
        <authorList>
            <consortium name="US DOE Joint Genome Institute (JGI-PGF)"/>
            <person name="Lucas S."/>
            <person name="Copeland A."/>
            <person name="Lapidus A."/>
            <person name="Glavina del Rio T."/>
            <person name="Dalin E."/>
            <person name="Tice H."/>
            <person name="Bruce D."/>
            <person name="Goodwin L."/>
            <person name="Pitluck S."/>
            <person name="Kyrpides N."/>
            <person name="Mavromatis K."/>
            <person name="Ivanova N."/>
            <person name="Ovchinnikova G."/>
            <person name="Chertkov O."/>
            <person name="Detter J.C."/>
            <person name="Han C."/>
            <person name="Larimer F."/>
            <person name="Land M."/>
            <person name="Hauser L."/>
            <person name="Markowitz V."/>
            <person name="Cheng J.-F."/>
            <person name="Hugenholtz P."/>
            <person name="Woyke T."/>
            <person name="Wu D."/>
            <person name="Tindall B."/>
            <person name="Pomrenke H.G."/>
            <person name="Brambilla E."/>
            <person name="Klenk H.-P."/>
            <person name="Eisen J.A."/>
        </authorList>
    </citation>
    <scope>NUCLEOTIDE SEQUENCE [LARGE SCALE GENOMIC DNA]</scope>
    <source>
        <strain evidence="2">ATCC 33744 / DSM 2228 / GSL</strain>
    </source>
</reference>
<protein>
    <recommendedName>
        <fullName evidence="3">GRAM domain-containing protein</fullName>
    </recommendedName>
</protein>
<dbReference type="EMBL" id="CP002175">
    <property type="protein sequence ID" value="ADO77458.1"/>
    <property type="molecule type" value="Genomic_DNA"/>
</dbReference>
<dbReference type="HOGENOM" id="CLU_1719797_0_0_9"/>
<evidence type="ECO:0008006" key="3">
    <source>
        <dbReference type="Google" id="ProtNLM"/>
    </source>
</evidence>
<sequence>MQYFNSKTFILLFPVLLASLCYIIRKTTTIIKNKRAEELFSNYHKDRIIYFSKKVNFFGQKSATKSQIRGNGSLLLTPDKIHFLKWLPKQNLIIPLKDIENIEIVNSFLGKTKKQNLLKIDFKNKEQEIDSAAWLLDNMKIWKKVIETNIKNQA</sequence>
<evidence type="ECO:0000313" key="2">
    <source>
        <dbReference type="Proteomes" id="UP000006866"/>
    </source>
</evidence>
<gene>
    <name evidence="1" type="ordered locus">Hprae_1325</name>
</gene>
<dbReference type="STRING" id="572479.Hprae_1325"/>
<evidence type="ECO:0000313" key="1">
    <source>
        <dbReference type="EMBL" id="ADO77458.1"/>
    </source>
</evidence>
<dbReference type="AlphaFoldDB" id="E3DMW9"/>
<organism evidence="1 2">
    <name type="scientific">Halanaerobium praevalens (strain ATCC 33744 / DSM 2228 / GSL)</name>
    <dbReference type="NCBI Taxonomy" id="572479"/>
    <lineage>
        <taxon>Bacteria</taxon>
        <taxon>Bacillati</taxon>
        <taxon>Bacillota</taxon>
        <taxon>Clostridia</taxon>
        <taxon>Halanaerobiales</taxon>
        <taxon>Halanaerobiaceae</taxon>
        <taxon>Halanaerobium</taxon>
    </lineage>
</organism>